<dbReference type="EMBL" id="CM004404">
    <property type="protein sequence ID" value="OAY23089.1"/>
    <property type="molecule type" value="Genomic_DNA"/>
</dbReference>
<dbReference type="AlphaFoldDB" id="A0A2C9U1F3"/>
<proteinExistence type="predicted"/>
<accession>A0A2C9U1F3</accession>
<gene>
    <name evidence="1" type="ORF">MANES_18G050900</name>
</gene>
<evidence type="ECO:0000313" key="1">
    <source>
        <dbReference type="EMBL" id="OAY23089.1"/>
    </source>
</evidence>
<name>A0A2C9U1F3_MANES</name>
<reference evidence="1" key="1">
    <citation type="submission" date="2016-02" db="EMBL/GenBank/DDBJ databases">
        <title>WGS assembly of Manihot esculenta.</title>
        <authorList>
            <person name="Bredeson J.V."/>
            <person name="Prochnik S.E."/>
            <person name="Lyons J.B."/>
            <person name="Schmutz J."/>
            <person name="Grimwood J."/>
            <person name="Vrebalov J."/>
            <person name="Bart R.S."/>
            <person name="Amuge T."/>
            <person name="Ferguson M.E."/>
            <person name="Green R."/>
            <person name="Putnam N."/>
            <person name="Stites J."/>
            <person name="Rounsley S."/>
            <person name="Rokhsar D.S."/>
        </authorList>
    </citation>
    <scope>NUCLEOTIDE SEQUENCE [LARGE SCALE GENOMIC DNA]</scope>
    <source>
        <tissue evidence="1">Leaf</tissue>
    </source>
</reference>
<sequence>MNCEKPNLDKNTVHTMPRKLLTGEEYKVRLGWNTGNQSTNTEIFWCTCTSVKSKKLCREVPFFVSEVCREVNCMP</sequence>
<organism evidence="1">
    <name type="scientific">Manihot esculenta</name>
    <name type="common">Cassava</name>
    <name type="synonym">Jatropha manihot</name>
    <dbReference type="NCBI Taxonomy" id="3983"/>
    <lineage>
        <taxon>Eukaryota</taxon>
        <taxon>Viridiplantae</taxon>
        <taxon>Streptophyta</taxon>
        <taxon>Embryophyta</taxon>
        <taxon>Tracheophyta</taxon>
        <taxon>Spermatophyta</taxon>
        <taxon>Magnoliopsida</taxon>
        <taxon>eudicotyledons</taxon>
        <taxon>Gunneridae</taxon>
        <taxon>Pentapetalae</taxon>
        <taxon>rosids</taxon>
        <taxon>fabids</taxon>
        <taxon>Malpighiales</taxon>
        <taxon>Euphorbiaceae</taxon>
        <taxon>Crotonoideae</taxon>
        <taxon>Manihoteae</taxon>
        <taxon>Manihot</taxon>
    </lineage>
</organism>
<protein>
    <submittedName>
        <fullName evidence="1">Uncharacterized protein</fullName>
    </submittedName>
</protein>